<name>A0A250X525_9CHLO</name>
<organism evidence="1 2">
    <name type="scientific">Chlamydomonas eustigma</name>
    <dbReference type="NCBI Taxonomy" id="1157962"/>
    <lineage>
        <taxon>Eukaryota</taxon>
        <taxon>Viridiplantae</taxon>
        <taxon>Chlorophyta</taxon>
        <taxon>core chlorophytes</taxon>
        <taxon>Chlorophyceae</taxon>
        <taxon>CS clade</taxon>
        <taxon>Chlamydomonadales</taxon>
        <taxon>Chlamydomonadaceae</taxon>
        <taxon>Chlamydomonas</taxon>
    </lineage>
</organism>
<sequence length="562" mass="59373">MSHCHAIVVVSRSGSTLLVTSHGIEIKKALQSGEETFLQLGKLSINSDSGDIAPSIQGLPLSCGALRLWNGKWRSCYRSLGQTIVMIISPSNQNVYSSLNLLSKAVRVLTSDGKVHEVPAESVQRKFPEMYLALDALVASYGSLHSTPCVTEARCFLESVYNPSSQGAAYASKKAAQPSTFKPSYKVSRRTLASQAKQLGLMTFNSSPALSSVRPVPGFELEPKQQQLLNGEDSRALAAAESLKQLEEAALKEESAKKGEKGDPFEDIFGPITDAVIKPAASAMDAAAAAAKAAAIPTPARPLLRLKETWRGETEGGRLLHCGLDGVVTWAEDALKDPPCPVRFSLGAAAWADADVKEALAAAQRHSMATSLVPDDSGAMLADGASSRMSPLPILLRYHVPPSPRMVAPVLANVGMSTQPVKDTHLCALVGVRVLVNQLEHVAYKSMTVTLTLPVMLCEPARVAPGGASYDEAARKLTWSVPAASMIVPGGGGHALSAAFFVPVSESDELTTAAQTIVAEVLVEGAPGSTYTGTILHQSCQNSEPNTSGWNAYITACPDCFV</sequence>
<dbReference type="OrthoDB" id="20621at2759"/>
<reference evidence="1 2" key="1">
    <citation type="submission" date="2017-08" db="EMBL/GenBank/DDBJ databases">
        <title>Acidophilic green algal genome provides insights into adaptation to an acidic environment.</title>
        <authorList>
            <person name="Hirooka S."/>
            <person name="Hirose Y."/>
            <person name="Kanesaki Y."/>
            <person name="Higuchi S."/>
            <person name="Fujiwara T."/>
            <person name="Onuma R."/>
            <person name="Era A."/>
            <person name="Ohbayashi R."/>
            <person name="Uzuka A."/>
            <person name="Nozaki H."/>
            <person name="Yoshikawa H."/>
            <person name="Miyagishima S.Y."/>
        </authorList>
    </citation>
    <scope>NUCLEOTIDE SEQUENCE [LARGE SCALE GENOMIC DNA]</scope>
    <source>
        <strain evidence="1 2">NIES-2499</strain>
    </source>
</reference>
<evidence type="ECO:0008006" key="3">
    <source>
        <dbReference type="Google" id="ProtNLM"/>
    </source>
</evidence>
<keyword evidence="2" id="KW-1185">Reference proteome</keyword>
<dbReference type="STRING" id="1157962.A0A250X525"/>
<evidence type="ECO:0000313" key="2">
    <source>
        <dbReference type="Proteomes" id="UP000232323"/>
    </source>
</evidence>
<gene>
    <name evidence="1" type="ORF">CEUSTIGMA_g5461.t1</name>
</gene>
<evidence type="ECO:0000313" key="1">
    <source>
        <dbReference type="EMBL" id="GAX78019.1"/>
    </source>
</evidence>
<protein>
    <recommendedName>
        <fullName evidence="3">MHD domain-containing protein</fullName>
    </recommendedName>
</protein>
<dbReference type="Proteomes" id="UP000232323">
    <property type="component" value="Unassembled WGS sequence"/>
</dbReference>
<dbReference type="AlphaFoldDB" id="A0A250X525"/>
<comment type="caution">
    <text evidence="1">The sequence shown here is derived from an EMBL/GenBank/DDBJ whole genome shotgun (WGS) entry which is preliminary data.</text>
</comment>
<accession>A0A250X525</accession>
<proteinExistence type="predicted"/>
<dbReference type="EMBL" id="BEGY01000029">
    <property type="protein sequence ID" value="GAX78019.1"/>
    <property type="molecule type" value="Genomic_DNA"/>
</dbReference>